<dbReference type="InterPro" id="IPR004843">
    <property type="entry name" value="Calcineurin-like_PHP"/>
</dbReference>
<sequence>MIYITGDTHCPTGMDKLNETNFPQQKHMTKKDYVIICGDFGDIWSAKSNEQKDMLQWLSQRNFTTLFLDGNWENYGKLNSQTITVWNGGSAHRLTDSVIHLMRGQIYTLNRRSFFVMGGGCSKYRELRKKDGTWWPEEMPSAREYRAAWQNLEKACRKVDYILTHTAPYSLVTQLRDVEGEYPLNLFLQEIEEKIRYKHWYFGHFHRDIELDEKHTGVYHRLLHCASAWGLRLMNTKGSGALAGSLNLS</sequence>
<organism evidence="2 3">
    <name type="scientific">[Clostridium] leptum</name>
    <dbReference type="NCBI Taxonomy" id="1535"/>
    <lineage>
        <taxon>Bacteria</taxon>
        <taxon>Bacillati</taxon>
        <taxon>Bacillota</taxon>
        <taxon>Clostridia</taxon>
        <taxon>Eubacteriales</taxon>
        <taxon>Oscillospiraceae</taxon>
        <taxon>Oscillospiraceae incertae sedis</taxon>
    </lineage>
</organism>
<dbReference type="Proteomes" id="UP000284751">
    <property type="component" value="Unassembled WGS sequence"/>
</dbReference>
<protein>
    <recommendedName>
        <fullName evidence="1">Calcineurin-like phosphoesterase domain-containing protein</fullName>
    </recommendedName>
</protein>
<dbReference type="SUPFAM" id="SSF56300">
    <property type="entry name" value="Metallo-dependent phosphatases"/>
    <property type="match status" value="1"/>
</dbReference>
<feature type="domain" description="Calcineurin-like phosphoesterase" evidence="1">
    <location>
        <begin position="2"/>
        <end position="207"/>
    </location>
</feature>
<gene>
    <name evidence="2" type="ORF">DWY99_12030</name>
</gene>
<dbReference type="GO" id="GO:0016787">
    <property type="term" value="F:hydrolase activity"/>
    <property type="evidence" value="ECO:0007669"/>
    <property type="project" value="InterPro"/>
</dbReference>
<evidence type="ECO:0000313" key="2">
    <source>
        <dbReference type="EMBL" id="RGQ36007.1"/>
    </source>
</evidence>
<dbReference type="AlphaFoldDB" id="A0A412AUY3"/>
<proteinExistence type="predicted"/>
<evidence type="ECO:0000259" key="1">
    <source>
        <dbReference type="Pfam" id="PF00149"/>
    </source>
</evidence>
<accession>A0A412AUY3</accession>
<dbReference type="Gene3D" id="3.60.21.10">
    <property type="match status" value="1"/>
</dbReference>
<name>A0A412AUY3_9FIRM</name>
<evidence type="ECO:0000313" key="3">
    <source>
        <dbReference type="Proteomes" id="UP000284751"/>
    </source>
</evidence>
<dbReference type="Pfam" id="PF00149">
    <property type="entry name" value="Metallophos"/>
    <property type="match status" value="1"/>
</dbReference>
<dbReference type="InterPro" id="IPR029052">
    <property type="entry name" value="Metallo-depent_PP-like"/>
</dbReference>
<reference evidence="2 3" key="1">
    <citation type="submission" date="2018-08" db="EMBL/GenBank/DDBJ databases">
        <title>A genome reference for cultivated species of the human gut microbiota.</title>
        <authorList>
            <person name="Zou Y."/>
            <person name="Xue W."/>
            <person name="Luo G."/>
        </authorList>
    </citation>
    <scope>NUCLEOTIDE SEQUENCE [LARGE SCALE GENOMIC DNA]</scope>
    <source>
        <strain evidence="2 3">AF28-26</strain>
    </source>
</reference>
<dbReference type="EMBL" id="QRTC01000059">
    <property type="protein sequence ID" value="RGQ36007.1"/>
    <property type="molecule type" value="Genomic_DNA"/>
</dbReference>
<comment type="caution">
    <text evidence="2">The sequence shown here is derived from an EMBL/GenBank/DDBJ whole genome shotgun (WGS) entry which is preliminary data.</text>
</comment>